<accession>A0A6A6JSB5</accession>
<evidence type="ECO:0000313" key="2">
    <source>
        <dbReference type="Proteomes" id="UP000800097"/>
    </source>
</evidence>
<keyword evidence="2" id="KW-1185">Reference proteome</keyword>
<dbReference type="Proteomes" id="UP000800097">
    <property type="component" value="Unassembled WGS sequence"/>
</dbReference>
<dbReference type="EMBL" id="ML986487">
    <property type="protein sequence ID" value="KAF2279154.1"/>
    <property type="molecule type" value="Genomic_DNA"/>
</dbReference>
<proteinExistence type="predicted"/>
<dbReference type="GeneID" id="54547107"/>
<evidence type="ECO:0000313" key="1">
    <source>
        <dbReference type="EMBL" id="KAF2279154.1"/>
    </source>
</evidence>
<sequence length="150" mass="17328">MLWPSASRIRASSQQTHPKGQRALAQKWLLLSHYFYWGPWPHPRAAFGQYIYPTSPPFDIVKQSRPFDQQPFSRQDALLRHGCPAPDQNPYGAASFPPIIARVRLTPTTPALSPFATGLPAFRVHRHFEELACAIKKRDFTPHRYPERRR</sequence>
<dbReference type="RefSeq" id="XP_033656693.1">
    <property type="nucleotide sequence ID" value="XM_033793932.1"/>
</dbReference>
<gene>
    <name evidence="1" type="ORF">EI97DRAFT_228604</name>
</gene>
<protein>
    <submittedName>
        <fullName evidence="1">Uncharacterized protein</fullName>
    </submittedName>
</protein>
<reference evidence="1" key="1">
    <citation type="journal article" date="2020" name="Stud. Mycol.">
        <title>101 Dothideomycetes genomes: a test case for predicting lifestyles and emergence of pathogens.</title>
        <authorList>
            <person name="Haridas S."/>
            <person name="Albert R."/>
            <person name="Binder M."/>
            <person name="Bloem J."/>
            <person name="Labutti K."/>
            <person name="Salamov A."/>
            <person name="Andreopoulos B."/>
            <person name="Baker S."/>
            <person name="Barry K."/>
            <person name="Bills G."/>
            <person name="Bluhm B."/>
            <person name="Cannon C."/>
            <person name="Castanera R."/>
            <person name="Culley D."/>
            <person name="Daum C."/>
            <person name="Ezra D."/>
            <person name="Gonzalez J."/>
            <person name="Henrissat B."/>
            <person name="Kuo A."/>
            <person name="Liang C."/>
            <person name="Lipzen A."/>
            <person name="Lutzoni F."/>
            <person name="Magnuson J."/>
            <person name="Mondo S."/>
            <person name="Nolan M."/>
            <person name="Ohm R."/>
            <person name="Pangilinan J."/>
            <person name="Park H.-J."/>
            <person name="Ramirez L."/>
            <person name="Alfaro M."/>
            <person name="Sun H."/>
            <person name="Tritt A."/>
            <person name="Yoshinaga Y."/>
            <person name="Zwiers L.-H."/>
            <person name="Turgeon B."/>
            <person name="Goodwin S."/>
            <person name="Spatafora J."/>
            <person name="Crous P."/>
            <person name="Grigoriev I."/>
        </authorList>
    </citation>
    <scope>NUCLEOTIDE SEQUENCE</scope>
    <source>
        <strain evidence="1">CBS 379.55</strain>
    </source>
</reference>
<name>A0A6A6JSB5_WESOR</name>
<organism evidence="1 2">
    <name type="scientific">Westerdykella ornata</name>
    <dbReference type="NCBI Taxonomy" id="318751"/>
    <lineage>
        <taxon>Eukaryota</taxon>
        <taxon>Fungi</taxon>
        <taxon>Dikarya</taxon>
        <taxon>Ascomycota</taxon>
        <taxon>Pezizomycotina</taxon>
        <taxon>Dothideomycetes</taxon>
        <taxon>Pleosporomycetidae</taxon>
        <taxon>Pleosporales</taxon>
        <taxon>Sporormiaceae</taxon>
        <taxon>Westerdykella</taxon>
    </lineage>
</organism>
<dbReference type="AlphaFoldDB" id="A0A6A6JSB5"/>